<feature type="domain" description="Resolvase/invertase-type recombinase catalytic" evidence="2">
    <location>
        <begin position="5"/>
        <end position="157"/>
    </location>
</feature>
<protein>
    <submittedName>
        <fullName evidence="4">Site-specific DNA recombinase</fullName>
    </submittedName>
</protein>
<dbReference type="Pfam" id="PF00239">
    <property type="entry name" value="Resolvase"/>
    <property type="match status" value="1"/>
</dbReference>
<dbReference type="GO" id="GO:0000150">
    <property type="term" value="F:DNA strand exchange activity"/>
    <property type="evidence" value="ECO:0007669"/>
    <property type="project" value="InterPro"/>
</dbReference>
<organism evidence="4 5">
    <name type="scientific">Actinoplanes regularis</name>
    <dbReference type="NCBI Taxonomy" id="52697"/>
    <lineage>
        <taxon>Bacteria</taxon>
        <taxon>Bacillati</taxon>
        <taxon>Actinomycetota</taxon>
        <taxon>Actinomycetes</taxon>
        <taxon>Micromonosporales</taxon>
        <taxon>Micromonosporaceae</taxon>
        <taxon>Actinoplanes</taxon>
    </lineage>
</organism>
<dbReference type="OrthoDB" id="4500247at2"/>
<feature type="compositionally biased region" description="Polar residues" evidence="1">
    <location>
        <begin position="13"/>
        <end position="29"/>
    </location>
</feature>
<dbReference type="AlphaFoldDB" id="A0A238XFI0"/>
<keyword evidence="5" id="KW-1185">Reference proteome</keyword>
<dbReference type="PROSITE" id="PS51736">
    <property type="entry name" value="RECOMBINASES_3"/>
    <property type="match status" value="1"/>
</dbReference>
<evidence type="ECO:0000259" key="2">
    <source>
        <dbReference type="PROSITE" id="PS51736"/>
    </source>
</evidence>
<dbReference type="InterPro" id="IPR036162">
    <property type="entry name" value="Resolvase-like_N_sf"/>
</dbReference>
<dbReference type="Gene3D" id="3.40.50.1390">
    <property type="entry name" value="Resolvase, N-terminal catalytic domain"/>
    <property type="match status" value="1"/>
</dbReference>
<dbReference type="InterPro" id="IPR006119">
    <property type="entry name" value="Resolv_N"/>
</dbReference>
<dbReference type="InterPro" id="IPR038109">
    <property type="entry name" value="DNA_bind_recomb_sf"/>
</dbReference>
<dbReference type="PANTHER" id="PTHR30461">
    <property type="entry name" value="DNA-INVERTASE FROM LAMBDOID PROPHAGE"/>
    <property type="match status" value="1"/>
</dbReference>
<evidence type="ECO:0000256" key="1">
    <source>
        <dbReference type="SAM" id="MobiDB-lite"/>
    </source>
</evidence>
<dbReference type="Gene3D" id="3.90.1750.20">
    <property type="entry name" value="Putative Large Serine Recombinase, Chain B, Domain 2"/>
    <property type="match status" value="1"/>
</dbReference>
<sequence>MTTALPAIYVRQSSARRNKSEASPETQRAATVERATHDHPGSEILRYEDIGKSGYDTEIIRPDYDRLIADIKAGRITHVYVYYVSRLTRQDPKQALHELLPLLVNGLTIISTTEGTFGPDNTMDLIHLLLRLDAAHNESANKSKAVRGAKALARAAGGHLGGVPYGFTTVERIERTPDGAPVAIRALVVEPTEAHYLRFAARAVRWNHAVHAVARYFERRGVPTRGATVGRSRIDSGWSDRSLGLRLRDPRIAGLPAVVITDAKGNTTGYALASGVPGERSLPAPDRAIITTDEFWALQTALNRRAGAPRRPSDTPSLLSGLGILFCECKRPKKARRFNASPTRNSYQCSAPAGRHSCTISMATLDAYVRFRIGRLIDSFDPDNPDDAEVGAILAEATRRYAVAHADPATAAQRATVAAELVDATTTLNRLGETLATAKGAAALVVERQVTTTGARVDELTASLAALNEAMTPTIPLTGWTSSEHGDEGSWWDSAPIEERREFVGLFIDRLTVRRAAAKGGRPTRSDPWGAVAPRVEIDWAKAPSN</sequence>
<gene>
    <name evidence="4" type="ORF">SAMN06264365_103402</name>
</gene>
<dbReference type="SMART" id="SM00857">
    <property type="entry name" value="Resolvase"/>
    <property type="match status" value="1"/>
</dbReference>
<name>A0A238XFI0_9ACTN</name>
<dbReference type="InterPro" id="IPR011109">
    <property type="entry name" value="DNA_bind_recombinase_dom"/>
</dbReference>
<accession>A0A238XFI0</accession>
<dbReference type="SUPFAM" id="SSF53041">
    <property type="entry name" value="Resolvase-like"/>
    <property type="match status" value="1"/>
</dbReference>
<dbReference type="RefSeq" id="WP_089293014.1">
    <property type="nucleotide sequence ID" value="NZ_BOMU01000041.1"/>
</dbReference>
<dbReference type="GO" id="GO:0003677">
    <property type="term" value="F:DNA binding"/>
    <property type="evidence" value="ECO:0007669"/>
    <property type="project" value="InterPro"/>
</dbReference>
<evidence type="ECO:0000259" key="3">
    <source>
        <dbReference type="PROSITE" id="PS51737"/>
    </source>
</evidence>
<dbReference type="CDD" id="cd00338">
    <property type="entry name" value="Ser_Recombinase"/>
    <property type="match status" value="1"/>
</dbReference>
<feature type="region of interest" description="Disordered" evidence="1">
    <location>
        <begin position="13"/>
        <end position="37"/>
    </location>
</feature>
<dbReference type="PANTHER" id="PTHR30461:SF23">
    <property type="entry name" value="DNA RECOMBINASE-RELATED"/>
    <property type="match status" value="1"/>
</dbReference>
<reference evidence="4 5" key="1">
    <citation type="submission" date="2017-06" db="EMBL/GenBank/DDBJ databases">
        <authorList>
            <person name="Kim H.J."/>
            <person name="Triplett B.A."/>
        </authorList>
    </citation>
    <scope>NUCLEOTIDE SEQUENCE [LARGE SCALE GENOMIC DNA]</scope>
    <source>
        <strain evidence="4 5">DSM 43151</strain>
    </source>
</reference>
<proteinExistence type="predicted"/>
<evidence type="ECO:0000313" key="4">
    <source>
        <dbReference type="EMBL" id="SNR57677.1"/>
    </source>
</evidence>
<feature type="domain" description="Recombinase" evidence="3">
    <location>
        <begin position="164"/>
        <end position="308"/>
    </location>
</feature>
<dbReference type="Proteomes" id="UP000198415">
    <property type="component" value="Unassembled WGS sequence"/>
</dbReference>
<evidence type="ECO:0000313" key="5">
    <source>
        <dbReference type="Proteomes" id="UP000198415"/>
    </source>
</evidence>
<dbReference type="InterPro" id="IPR050639">
    <property type="entry name" value="SSR_resolvase"/>
</dbReference>
<dbReference type="PROSITE" id="PS51737">
    <property type="entry name" value="RECOMBINASE_DNA_BIND"/>
    <property type="match status" value="1"/>
</dbReference>
<dbReference type="EMBL" id="FZNR01000003">
    <property type="protein sequence ID" value="SNR57677.1"/>
    <property type="molecule type" value="Genomic_DNA"/>
</dbReference>